<dbReference type="SMART" id="SM00421">
    <property type="entry name" value="HTH_LUXR"/>
    <property type="match status" value="1"/>
</dbReference>
<dbReference type="CDD" id="cd06170">
    <property type="entry name" value="LuxR_C_like"/>
    <property type="match status" value="1"/>
</dbReference>
<reference evidence="3 4" key="1">
    <citation type="submission" date="2019-09" db="EMBL/GenBank/DDBJ databases">
        <title>Genome sequence and assembly of Taibaiella sp.</title>
        <authorList>
            <person name="Chhetri G."/>
        </authorList>
    </citation>
    <scope>NUCLEOTIDE SEQUENCE [LARGE SCALE GENOMIC DNA]</scope>
    <source>
        <strain evidence="3 4">KVB11</strain>
    </source>
</reference>
<dbReference type="RefSeq" id="WP_150032380.1">
    <property type="nucleotide sequence ID" value="NZ_VWSH01000002.1"/>
</dbReference>
<dbReference type="Proteomes" id="UP000323632">
    <property type="component" value="Unassembled WGS sequence"/>
</dbReference>
<dbReference type="Pfam" id="PF00196">
    <property type="entry name" value="GerE"/>
    <property type="match status" value="1"/>
</dbReference>
<evidence type="ECO:0000256" key="1">
    <source>
        <dbReference type="ARBA" id="ARBA00023125"/>
    </source>
</evidence>
<dbReference type="GO" id="GO:0003677">
    <property type="term" value="F:DNA binding"/>
    <property type="evidence" value="ECO:0007669"/>
    <property type="project" value="UniProtKB-KW"/>
</dbReference>
<name>A0A5M6CHM8_9BACT</name>
<dbReference type="PROSITE" id="PS50043">
    <property type="entry name" value="HTH_LUXR_2"/>
    <property type="match status" value="1"/>
</dbReference>
<dbReference type="GO" id="GO:0006355">
    <property type="term" value="P:regulation of DNA-templated transcription"/>
    <property type="evidence" value="ECO:0007669"/>
    <property type="project" value="InterPro"/>
</dbReference>
<feature type="domain" description="HTH luxR-type" evidence="2">
    <location>
        <begin position="154"/>
        <end position="211"/>
    </location>
</feature>
<keyword evidence="1" id="KW-0238">DNA-binding</keyword>
<dbReference type="PANTHER" id="PTHR43214:SF43">
    <property type="entry name" value="TWO-COMPONENT RESPONSE REGULATOR"/>
    <property type="match status" value="1"/>
</dbReference>
<dbReference type="PANTHER" id="PTHR43214">
    <property type="entry name" value="TWO-COMPONENT RESPONSE REGULATOR"/>
    <property type="match status" value="1"/>
</dbReference>
<dbReference type="AlphaFoldDB" id="A0A5M6CHM8"/>
<evidence type="ECO:0000313" key="3">
    <source>
        <dbReference type="EMBL" id="KAA5534701.1"/>
    </source>
</evidence>
<comment type="caution">
    <text evidence="3">The sequence shown here is derived from an EMBL/GenBank/DDBJ whole genome shotgun (WGS) entry which is preliminary data.</text>
</comment>
<organism evidence="3 4">
    <name type="scientific">Taibaiella lutea</name>
    <dbReference type="NCBI Taxonomy" id="2608001"/>
    <lineage>
        <taxon>Bacteria</taxon>
        <taxon>Pseudomonadati</taxon>
        <taxon>Bacteroidota</taxon>
        <taxon>Chitinophagia</taxon>
        <taxon>Chitinophagales</taxon>
        <taxon>Chitinophagaceae</taxon>
        <taxon>Taibaiella</taxon>
    </lineage>
</organism>
<sequence>MEQFLTIGSSTIFRNGVKNMIQSMGNCEIVGEATNIKAIENGNGLHTSHYVVMDLDDTQNNAEMQIVDIRRMNMKASIIGFSRFQNKERLIGQFKAGVNGLISVHCDLNDFKTAICCIKQGKEYYMQPASQIILEYCMNASPKMANELQYKGYSSREIEIIKLCCMQKTAKEIGKIIYVCEKTVDYHRQKIMARMDVKNIVGMAVYAIKHKLVNVEEL</sequence>
<keyword evidence="4" id="KW-1185">Reference proteome</keyword>
<dbReference type="Gene3D" id="3.40.50.2300">
    <property type="match status" value="1"/>
</dbReference>
<dbReference type="InterPro" id="IPR011006">
    <property type="entry name" value="CheY-like_superfamily"/>
</dbReference>
<dbReference type="InterPro" id="IPR039420">
    <property type="entry name" value="WalR-like"/>
</dbReference>
<dbReference type="EMBL" id="VWSH01000002">
    <property type="protein sequence ID" value="KAA5534701.1"/>
    <property type="molecule type" value="Genomic_DNA"/>
</dbReference>
<gene>
    <name evidence="3" type="ORF">F0919_08795</name>
</gene>
<proteinExistence type="predicted"/>
<dbReference type="SUPFAM" id="SSF52172">
    <property type="entry name" value="CheY-like"/>
    <property type="match status" value="1"/>
</dbReference>
<dbReference type="InterPro" id="IPR000792">
    <property type="entry name" value="Tscrpt_reg_LuxR_C"/>
</dbReference>
<evidence type="ECO:0000259" key="2">
    <source>
        <dbReference type="PROSITE" id="PS50043"/>
    </source>
</evidence>
<dbReference type="InterPro" id="IPR016032">
    <property type="entry name" value="Sig_transdc_resp-reg_C-effctor"/>
</dbReference>
<protein>
    <submittedName>
        <fullName evidence="3">Response regulator transcription factor</fullName>
    </submittedName>
</protein>
<dbReference type="SUPFAM" id="SSF46894">
    <property type="entry name" value="C-terminal effector domain of the bipartite response regulators"/>
    <property type="match status" value="1"/>
</dbReference>
<evidence type="ECO:0000313" key="4">
    <source>
        <dbReference type="Proteomes" id="UP000323632"/>
    </source>
</evidence>
<accession>A0A5M6CHM8</accession>